<dbReference type="InterPro" id="IPR029058">
    <property type="entry name" value="AB_hydrolase_fold"/>
</dbReference>
<dbReference type="RefSeq" id="WP_197525696.1">
    <property type="nucleotide sequence ID" value="NZ_SJPQ01000002.1"/>
</dbReference>
<dbReference type="EMBL" id="SJPQ01000002">
    <property type="protein sequence ID" value="TWT88976.1"/>
    <property type="molecule type" value="Genomic_DNA"/>
</dbReference>
<comment type="caution">
    <text evidence="1">The sequence shown here is derived from an EMBL/GenBank/DDBJ whole genome shotgun (WGS) entry which is preliminary data.</text>
</comment>
<reference evidence="1 2" key="1">
    <citation type="submission" date="2019-02" db="EMBL/GenBank/DDBJ databases">
        <title>Deep-cultivation of Planctomycetes and their phenomic and genomic characterization uncovers novel biology.</title>
        <authorList>
            <person name="Wiegand S."/>
            <person name="Jogler M."/>
            <person name="Boedeker C."/>
            <person name="Pinto D."/>
            <person name="Vollmers J."/>
            <person name="Rivas-Marin E."/>
            <person name="Kohn T."/>
            <person name="Peeters S.H."/>
            <person name="Heuer A."/>
            <person name="Rast P."/>
            <person name="Oberbeckmann S."/>
            <person name="Bunk B."/>
            <person name="Jeske O."/>
            <person name="Meyerdierks A."/>
            <person name="Storesund J.E."/>
            <person name="Kallscheuer N."/>
            <person name="Luecker S."/>
            <person name="Lage O.M."/>
            <person name="Pohl T."/>
            <person name="Merkel B.J."/>
            <person name="Hornburger P."/>
            <person name="Mueller R.-W."/>
            <person name="Bruemmer F."/>
            <person name="Labrenz M."/>
            <person name="Spormann A.M."/>
            <person name="Op Den Camp H."/>
            <person name="Overmann J."/>
            <person name="Amann R."/>
            <person name="Jetten M.S.M."/>
            <person name="Mascher T."/>
            <person name="Medema M.H."/>
            <person name="Devos D.P."/>
            <person name="Kaster A.-K."/>
            <person name="Ovreas L."/>
            <person name="Rohde M."/>
            <person name="Galperin M.Y."/>
            <person name="Jogler C."/>
        </authorList>
    </citation>
    <scope>NUCLEOTIDE SEQUENCE [LARGE SCALE GENOMIC DNA]</scope>
    <source>
        <strain evidence="1 2">Mal64</strain>
    </source>
</reference>
<accession>A0A5C5ZP88</accession>
<evidence type="ECO:0008006" key="3">
    <source>
        <dbReference type="Google" id="ProtNLM"/>
    </source>
</evidence>
<dbReference type="AlphaFoldDB" id="A0A5C5ZP88"/>
<keyword evidence="2" id="KW-1185">Reference proteome</keyword>
<evidence type="ECO:0000313" key="2">
    <source>
        <dbReference type="Proteomes" id="UP000315440"/>
    </source>
</evidence>
<protein>
    <recommendedName>
        <fullName evidence="3">Alpha/beta hydrolase family protein</fullName>
    </recommendedName>
</protein>
<sequence>MTTPNALMLCFPISRFPQTLRARAQAAATRVALTLLLVLTAAPWALAGGCVRAQDRVLLVSTRTVGCSTNAERLDSGVAASEYAVTESGGRRWVRSDAPAALASLDPSTPTIVYVHGNQITASEARRRGVDVYCRLVRCGDGRPVQFVIFSWPSSKVPGLLRDFREKAARTRPVAGQLAWALARMPEGAPVGLLGYSYGARVSTGALHLASGGALGGLSAPAGPSARPTRVVLFAPALDCCWLGKGRYNGLALQSVDSLLTTVNRQDRAMRLYRFVSKTSDPTALGYAGPGCLDADYRSLVKVRNVTGSVGKSHDLYDYMATPGLMAQAWRRLAFVDPPAVAPSDQADADTPTLALR</sequence>
<gene>
    <name evidence="1" type="ORF">Mal64_24670</name>
</gene>
<dbReference type="Proteomes" id="UP000315440">
    <property type="component" value="Unassembled WGS sequence"/>
</dbReference>
<dbReference type="SUPFAM" id="SSF53474">
    <property type="entry name" value="alpha/beta-Hydrolases"/>
    <property type="match status" value="1"/>
</dbReference>
<evidence type="ECO:0000313" key="1">
    <source>
        <dbReference type="EMBL" id="TWT88976.1"/>
    </source>
</evidence>
<organism evidence="1 2">
    <name type="scientific">Pseudobythopirellula maris</name>
    <dbReference type="NCBI Taxonomy" id="2527991"/>
    <lineage>
        <taxon>Bacteria</taxon>
        <taxon>Pseudomonadati</taxon>
        <taxon>Planctomycetota</taxon>
        <taxon>Planctomycetia</taxon>
        <taxon>Pirellulales</taxon>
        <taxon>Lacipirellulaceae</taxon>
        <taxon>Pseudobythopirellula</taxon>
    </lineage>
</organism>
<proteinExistence type="predicted"/>
<name>A0A5C5ZP88_9BACT</name>